<keyword evidence="5" id="KW-0808">Transferase</keyword>
<dbReference type="Gene3D" id="3.30.565.10">
    <property type="entry name" value="Histidine kinase-like ATPase, C-terminal domain"/>
    <property type="match status" value="1"/>
</dbReference>
<proteinExistence type="inferred from homology"/>
<evidence type="ECO:0000313" key="13">
    <source>
        <dbReference type="EMBL" id="BAY53567.1"/>
    </source>
</evidence>
<evidence type="ECO:0000256" key="6">
    <source>
        <dbReference type="ARBA" id="ARBA00022777"/>
    </source>
</evidence>
<comment type="catalytic activity">
    <reaction evidence="1">
        <text>ATP + protein L-histidine = ADP + protein N-phospho-L-histidine.</text>
        <dbReference type="EC" id="2.7.13.3"/>
    </reaction>
</comment>
<evidence type="ECO:0000259" key="10">
    <source>
        <dbReference type="PROSITE" id="PS50109"/>
    </source>
</evidence>
<dbReference type="AlphaFoldDB" id="A0A1Z4JAV4"/>
<evidence type="ECO:0000259" key="11">
    <source>
        <dbReference type="PROSITE" id="PS50112"/>
    </source>
</evidence>
<dbReference type="InterPro" id="IPR035965">
    <property type="entry name" value="PAS-like_dom_sf"/>
</dbReference>
<evidence type="ECO:0000256" key="5">
    <source>
        <dbReference type="ARBA" id="ARBA00022679"/>
    </source>
</evidence>
<dbReference type="InterPro" id="IPR003594">
    <property type="entry name" value="HATPase_dom"/>
</dbReference>
<dbReference type="PROSITE" id="PS50113">
    <property type="entry name" value="PAC"/>
    <property type="match status" value="1"/>
</dbReference>
<dbReference type="Pfam" id="PF00512">
    <property type="entry name" value="HisKA"/>
    <property type="match status" value="1"/>
</dbReference>
<dbReference type="CDD" id="cd00130">
    <property type="entry name" value="PAS"/>
    <property type="match status" value="1"/>
</dbReference>
<dbReference type="FunFam" id="3.30.565.10:FF:000010">
    <property type="entry name" value="Sensor histidine kinase RcsC"/>
    <property type="match status" value="1"/>
</dbReference>
<dbReference type="SMART" id="SM00388">
    <property type="entry name" value="HisKA"/>
    <property type="match status" value="1"/>
</dbReference>
<dbReference type="InterPro" id="IPR000014">
    <property type="entry name" value="PAS"/>
</dbReference>
<dbReference type="Proteomes" id="UP000217895">
    <property type="component" value="Chromosome"/>
</dbReference>
<keyword evidence="7" id="KW-0902">Two-component regulatory system</keyword>
<evidence type="ECO:0000256" key="8">
    <source>
        <dbReference type="ARBA" id="ARBA00074306"/>
    </source>
</evidence>
<dbReference type="SMART" id="SM00387">
    <property type="entry name" value="HATPase_c"/>
    <property type="match status" value="1"/>
</dbReference>
<keyword evidence="6 13" id="KW-0418">Kinase</keyword>
<sequence length="447" mass="51276">MSHESDNLRDRQKIADQLDTIDERFNQIHEAVNQSDSSDTFSDYLNALSEALSELKVLEQEVCRQNQQLFETRHALEIERQRYQELFEFAPDGYLITNKHGKIQEANRAAAELFNIERKYIIGKLLMNFVSEEQRNIFRSLLVQLQSVDQVREWEMGFITQDRQRFEAALTIAAVKNNRGETAALRWILRDISARKEIESQLRAIQKQNLELIESVQLKEQFISTMSHELRTPLTAIIGFSNLLLRQFHQQVPPHHLRLIERIFQNGKHLLGLIEDILDFSNLRANRFELRLETFDLIELIQATVQEMRSLSEQKSLDLDIQFESHSLLVTNDRIRLKQIIVNLLSNAIKFTHSGSVSVKVEVRKTGRIAIVVQDTGIGIDDSQLDAIFQEFRQVDQSSTRLQNGTGLGLAITKSLTQLMGGTISVQSQVGLGSMFTVELPTHVASL</sequence>
<dbReference type="CDD" id="cd00082">
    <property type="entry name" value="HisKA"/>
    <property type="match status" value="1"/>
</dbReference>
<dbReference type="Pfam" id="PF02518">
    <property type="entry name" value="HATPase_c"/>
    <property type="match status" value="1"/>
</dbReference>
<evidence type="ECO:0000256" key="1">
    <source>
        <dbReference type="ARBA" id="ARBA00000085"/>
    </source>
</evidence>
<reference evidence="13 14" key="1">
    <citation type="submission" date="2017-06" db="EMBL/GenBank/DDBJ databases">
        <title>Genome sequencing of cyanobaciteial culture collection at National Institute for Environmental Studies (NIES).</title>
        <authorList>
            <person name="Hirose Y."/>
            <person name="Shimura Y."/>
            <person name="Fujisawa T."/>
            <person name="Nakamura Y."/>
            <person name="Kawachi M."/>
        </authorList>
    </citation>
    <scope>NUCLEOTIDE SEQUENCE [LARGE SCALE GENOMIC DNA]</scope>
    <source>
        <strain evidence="13 14">NIES-2135</strain>
    </source>
</reference>
<dbReference type="SUPFAM" id="SSF47384">
    <property type="entry name" value="Homodimeric domain of signal transducing histidine kinase"/>
    <property type="match status" value="1"/>
</dbReference>
<dbReference type="PROSITE" id="PS50112">
    <property type="entry name" value="PAS"/>
    <property type="match status" value="1"/>
</dbReference>
<dbReference type="Gene3D" id="1.10.287.130">
    <property type="match status" value="1"/>
</dbReference>
<evidence type="ECO:0000256" key="3">
    <source>
        <dbReference type="ARBA" id="ARBA00012438"/>
    </source>
</evidence>
<comment type="similarity">
    <text evidence="2">In the N-terminal section; belongs to the phytochrome family.</text>
</comment>
<dbReference type="InterPro" id="IPR036097">
    <property type="entry name" value="HisK_dim/P_sf"/>
</dbReference>
<dbReference type="PANTHER" id="PTHR43047">
    <property type="entry name" value="TWO-COMPONENT HISTIDINE PROTEIN KINASE"/>
    <property type="match status" value="1"/>
</dbReference>
<feature type="domain" description="PAC" evidence="12">
    <location>
        <begin position="152"/>
        <end position="204"/>
    </location>
</feature>
<dbReference type="InterPro" id="IPR003661">
    <property type="entry name" value="HisK_dim/P_dom"/>
</dbReference>
<dbReference type="InterPro" id="IPR004358">
    <property type="entry name" value="Sig_transdc_His_kin-like_C"/>
</dbReference>
<evidence type="ECO:0000256" key="7">
    <source>
        <dbReference type="ARBA" id="ARBA00023012"/>
    </source>
</evidence>
<evidence type="ECO:0000259" key="12">
    <source>
        <dbReference type="PROSITE" id="PS50113"/>
    </source>
</evidence>
<dbReference type="SUPFAM" id="SSF55874">
    <property type="entry name" value="ATPase domain of HSP90 chaperone/DNA topoisomerase II/histidine kinase"/>
    <property type="match status" value="1"/>
</dbReference>
<feature type="coiled-coil region" evidence="9">
    <location>
        <begin position="41"/>
        <end position="86"/>
    </location>
</feature>
<evidence type="ECO:0000256" key="4">
    <source>
        <dbReference type="ARBA" id="ARBA00022553"/>
    </source>
</evidence>
<keyword evidence="4" id="KW-0597">Phosphoprotein</keyword>
<dbReference type="SUPFAM" id="SSF55785">
    <property type="entry name" value="PYP-like sensor domain (PAS domain)"/>
    <property type="match status" value="1"/>
</dbReference>
<accession>A0A1Z4JAV4</accession>
<dbReference type="Gene3D" id="3.30.450.20">
    <property type="entry name" value="PAS domain"/>
    <property type="match status" value="1"/>
</dbReference>
<keyword evidence="9" id="KW-0175">Coiled coil</keyword>
<dbReference type="Pfam" id="PF13426">
    <property type="entry name" value="PAS_9"/>
    <property type="match status" value="1"/>
</dbReference>
<feature type="domain" description="PAS" evidence="11">
    <location>
        <begin position="79"/>
        <end position="142"/>
    </location>
</feature>
<feature type="domain" description="Histidine kinase" evidence="10">
    <location>
        <begin position="225"/>
        <end position="444"/>
    </location>
</feature>
<dbReference type="PROSITE" id="PS50109">
    <property type="entry name" value="HIS_KIN"/>
    <property type="match status" value="1"/>
</dbReference>
<dbReference type="SMART" id="SM00091">
    <property type="entry name" value="PAS"/>
    <property type="match status" value="1"/>
</dbReference>
<name>A0A1Z4JAV4_LEPBY</name>
<evidence type="ECO:0000256" key="2">
    <source>
        <dbReference type="ARBA" id="ARBA00006402"/>
    </source>
</evidence>
<dbReference type="PRINTS" id="PR00344">
    <property type="entry name" value="BCTRLSENSOR"/>
</dbReference>
<dbReference type="InterPro" id="IPR005467">
    <property type="entry name" value="His_kinase_dom"/>
</dbReference>
<dbReference type="InterPro" id="IPR036890">
    <property type="entry name" value="HATPase_C_sf"/>
</dbReference>
<evidence type="ECO:0000313" key="14">
    <source>
        <dbReference type="Proteomes" id="UP000217895"/>
    </source>
</evidence>
<dbReference type="EMBL" id="AP018203">
    <property type="protein sequence ID" value="BAY53567.1"/>
    <property type="molecule type" value="Genomic_DNA"/>
</dbReference>
<dbReference type="InterPro" id="IPR000700">
    <property type="entry name" value="PAS-assoc_C"/>
</dbReference>
<organism evidence="13 14">
    <name type="scientific">Leptolyngbya boryana NIES-2135</name>
    <dbReference type="NCBI Taxonomy" id="1973484"/>
    <lineage>
        <taxon>Bacteria</taxon>
        <taxon>Bacillati</taxon>
        <taxon>Cyanobacteriota</taxon>
        <taxon>Cyanophyceae</taxon>
        <taxon>Leptolyngbyales</taxon>
        <taxon>Leptolyngbyaceae</taxon>
        <taxon>Leptolyngbya group</taxon>
        <taxon>Leptolyngbya</taxon>
    </lineage>
</organism>
<dbReference type="NCBIfam" id="TIGR00229">
    <property type="entry name" value="sensory_box"/>
    <property type="match status" value="1"/>
</dbReference>
<dbReference type="GO" id="GO:0000155">
    <property type="term" value="F:phosphorelay sensor kinase activity"/>
    <property type="evidence" value="ECO:0007669"/>
    <property type="project" value="InterPro"/>
</dbReference>
<gene>
    <name evidence="13" type="ORF">NIES2135_03730</name>
</gene>
<evidence type="ECO:0000256" key="9">
    <source>
        <dbReference type="SAM" id="Coils"/>
    </source>
</evidence>
<protein>
    <recommendedName>
        <fullName evidence="8">Circadian input-output histidine kinase CikA</fullName>
        <ecNumber evidence="3">2.7.13.3</ecNumber>
    </recommendedName>
</protein>
<dbReference type="EC" id="2.7.13.3" evidence="3"/>
<keyword evidence="14" id="KW-1185">Reference proteome</keyword>
<dbReference type="CDD" id="cd16922">
    <property type="entry name" value="HATPase_EvgS-ArcB-TorS-like"/>
    <property type="match status" value="1"/>
</dbReference>